<keyword evidence="3" id="KW-0804">Transcription</keyword>
<dbReference type="SMART" id="SM00421">
    <property type="entry name" value="HTH_LUXR"/>
    <property type="match status" value="1"/>
</dbReference>
<dbReference type="PANTHER" id="PTHR44688">
    <property type="entry name" value="DNA-BINDING TRANSCRIPTIONAL ACTIVATOR DEVR_DOSR"/>
    <property type="match status" value="1"/>
</dbReference>
<protein>
    <recommendedName>
        <fullName evidence="4">HTH luxR-type domain-containing protein</fullName>
    </recommendedName>
</protein>
<dbReference type="GO" id="GO:0006355">
    <property type="term" value="P:regulation of DNA-templated transcription"/>
    <property type="evidence" value="ECO:0007669"/>
    <property type="project" value="InterPro"/>
</dbReference>
<proteinExistence type="predicted"/>
<keyword evidence="2" id="KW-0238">DNA-binding</keyword>
<organism evidence="5 6">
    <name type="scientific">Streptomyces thermolilacinus SPC6</name>
    <dbReference type="NCBI Taxonomy" id="1306406"/>
    <lineage>
        <taxon>Bacteria</taxon>
        <taxon>Bacillati</taxon>
        <taxon>Actinomycetota</taxon>
        <taxon>Actinomycetes</taxon>
        <taxon>Kitasatosporales</taxon>
        <taxon>Streptomycetaceae</taxon>
        <taxon>Streptomyces</taxon>
    </lineage>
</organism>
<gene>
    <name evidence="5" type="ORF">J116_001145</name>
</gene>
<dbReference type="STRING" id="1306406.J116_001145"/>
<keyword evidence="1" id="KW-0805">Transcription regulation</keyword>
<dbReference type="CDD" id="cd06170">
    <property type="entry name" value="LuxR_C_like"/>
    <property type="match status" value="1"/>
</dbReference>
<dbReference type="GO" id="GO:0003677">
    <property type="term" value="F:DNA binding"/>
    <property type="evidence" value="ECO:0007669"/>
    <property type="project" value="UniProtKB-KW"/>
</dbReference>
<accession>A0A1D3DZN3</accession>
<dbReference type="PRINTS" id="PR00038">
    <property type="entry name" value="HTHLUXR"/>
</dbReference>
<dbReference type="AlphaFoldDB" id="A0A1D3DZN3"/>
<evidence type="ECO:0000256" key="3">
    <source>
        <dbReference type="ARBA" id="ARBA00023163"/>
    </source>
</evidence>
<evidence type="ECO:0000256" key="2">
    <source>
        <dbReference type="ARBA" id="ARBA00023125"/>
    </source>
</evidence>
<keyword evidence="6" id="KW-1185">Reference proteome</keyword>
<evidence type="ECO:0000256" key="1">
    <source>
        <dbReference type="ARBA" id="ARBA00023015"/>
    </source>
</evidence>
<reference evidence="5 6" key="1">
    <citation type="journal article" date="2013" name="Genome Announc.">
        <title>Genome Sequence of Streptomyces violaceusniger Strain SPC6, a Halotolerant Streptomycete That Exhibits Rapid Growth and Development.</title>
        <authorList>
            <person name="Chen X."/>
            <person name="Zhang B."/>
            <person name="Zhang W."/>
            <person name="Wu X."/>
            <person name="Zhang M."/>
            <person name="Chen T."/>
            <person name="Liu G."/>
            <person name="Dyson P."/>
        </authorList>
    </citation>
    <scope>NUCLEOTIDE SEQUENCE [LARGE SCALE GENOMIC DNA]</scope>
    <source>
        <strain evidence="5 6">SPC6</strain>
    </source>
</reference>
<dbReference type="PANTHER" id="PTHR44688:SF16">
    <property type="entry name" value="DNA-BINDING TRANSCRIPTIONAL ACTIVATOR DEVR_DOSR"/>
    <property type="match status" value="1"/>
</dbReference>
<dbReference type="SUPFAM" id="SSF46894">
    <property type="entry name" value="C-terminal effector domain of the bipartite response regulators"/>
    <property type="match status" value="1"/>
</dbReference>
<sequence>MAAPSEGAPTTATATGVRVRVVTAGGGPAVAGSPAAARVASLLRRAGIEPLTGPGGGTSPVTGKGADTMVTVAVTATVEEAVALCSGPGDRLLAVCDTVSPSGLRDALRSGVRAVLRSPDLTPAQLAAAVYGAWHGDSRVPYSALVQLLGGTRAADPPRLTPRQHSVLALMAEGHGNAVIARTLSCSPHTVKNTVYELMGRLQARTRAQAVAYAVRGNLI</sequence>
<dbReference type="InterPro" id="IPR000792">
    <property type="entry name" value="Tscrpt_reg_LuxR_C"/>
</dbReference>
<evidence type="ECO:0000259" key="4">
    <source>
        <dbReference type="PROSITE" id="PS50043"/>
    </source>
</evidence>
<dbReference type="PROSITE" id="PS50043">
    <property type="entry name" value="HTH_LUXR_2"/>
    <property type="match status" value="1"/>
</dbReference>
<dbReference type="Gene3D" id="1.10.10.10">
    <property type="entry name" value="Winged helix-like DNA-binding domain superfamily/Winged helix DNA-binding domain"/>
    <property type="match status" value="1"/>
</dbReference>
<comment type="caution">
    <text evidence="5">The sequence shown here is derived from an EMBL/GenBank/DDBJ whole genome shotgun (WGS) entry which is preliminary data.</text>
</comment>
<name>A0A1D3DZN3_9ACTN</name>
<dbReference type="Proteomes" id="UP000095329">
    <property type="component" value="Unassembled WGS sequence"/>
</dbReference>
<dbReference type="InterPro" id="IPR036388">
    <property type="entry name" value="WH-like_DNA-bd_sf"/>
</dbReference>
<dbReference type="eggNOG" id="COG2197">
    <property type="taxonomic scope" value="Bacteria"/>
</dbReference>
<feature type="domain" description="HTH luxR-type" evidence="4">
    <location>
        <begin position="153"/>
        <end position="218"/>
    </location>
</feature>
<evidence type="ECO:0000313" key="5">
    <source>
        <dbReference type="EMBL" id="OEJ97758.1"/>
    </source>
</evidence>
<evidence type="ECO:0000313" key="6">
    <source>
        <dbReference type="Proteomes" id="UP000095329"/>
    </source>
</evidence>
<dbReference type="EMBL" id="ASHX02000001">
    <property type="protein sequence ID" value="OEJ97758.1"/>
    <property type="molecule type" value="Genomic_DNA"/>
</dbReference>
<dbReference type="Pfam" id="PF00196">
    <property type="entry name" value="GerE"/>
    <property type="match status" value="1"/>
</dbReference>
<dbReference type="InterPro" id="IPR016032">
    <property type="entry name" value="Sig_transdc_resp-reg_C-effctor"/>
</dbReference>